<dbReference type="SMART" id="SM00640">
    <property type="entry name" value="Glyco_32"/>
    <property type="match status" value="1"/>
</dbReference>
<proteinExistence type="inferred from homology"/>
<keyword evidence="7" id="KW-1185">Reference proteome</keyword>
<dbReference type="EMBL" id="FNRY01000001">
    <property type="protein sequence ID" value="SEB92563.1"/>
    <property type="molecule type" value="Genomic_DNA"/>
</dbReference>
<evidence type="ECO:0000313" key="7">
    <source>
        <dbReference type="Proteomes" id="UP000199183"/>
    </source>
</evidence>
<dbReference type="PANTHER" id="PTHR43101:SF1">
    <property type="entry name" value="BETA-FRUCTOSIDASE"/>
    <property type="match status" value="1"/>
</dbReference>
<dbReference type="AlphaFoldDB" id="A0A1H4NBE0"/>
<dbReference type="Proteomes" id="UP000199183">
    <property type="component" value="Unassembled WGS sequence"/>
</dbReference>
<feature type="domain" description="Glycosyl hydrolase family 32 N-terminal" evidence="5">
    <location>
        <begin position="9"/>
        <end position="292"/>
    </location>
</feature>
<dbReference type="EC" id="3.2.1.26" evidence="2"/>
<dbReference type="RefSeq" id="WP_091183776.1">
    <property type="nucleotide sequence ID" value="NZ_FNRY01000001.1"/>
</dbReference>
<dbReference type="OrthoDB" id="9759709at2"/>
<dbReference type="InterPro" id="IPR051214">
    <property type="entry name" value="GH32_Enzymes"/>
</dbReference>
<evidence type="ECO:0000313" key="6">
    <source>
        <dbReference type="EMBL" id="SEB92563.1"/>
    </source>
</evidence>
<dbReference type="InterPro" id="IPR013148">
    <property type="entry name" value="Glyco_hydro_32_N"/>
</dbReference>
<reference evidence="6 7" key="1">
    <citation type="submission" date="2016-10" db="EMBL/GenBank/DDBJ databases">
        <authorList>
            <person name="de Groot N.N."/>
        </authorList>
    </citation>
    <scope>NUCLEOTIDE SEQUENCE [LARGE SCALE GENOMIC DNA]</scope>
    <source>
        <strain evidence="6 7">DSM 21799</strain>
    </source>
</reference>
<comment type="similarity">
    <text evidence="1">Belongs to the glycosyl hydrolase 32 family.</text>
</comment>
<dbReference type="Pfam" id="PF00251">
    <property type="entry name" value="Glyco_hydro_32N"/>
    <property type="match status" value="1"/>
</dbReference>
<name>A0A1H4NBE0_9MICO</name>
<evidence type="ECO:0000256" key="2">
    <source>
        <dbReference type="ARBA" id="ARBA00012758"/>
    </source>
</evidence>
<dbReference type="GO" id="GO:0004564">
    <property type="term" value="F:beta-fructofuranosidase activity"/>
    <property type="evidence" value="ECO:0007669"/>
    <property type="project" value="UniProtKB-EC"/>
</dbReference>
<organism evidence="6 7">
    <name type="scientific">Paramicrobacterium humi</name>
    <dbReference type="NCBI Taxonomy" id="640635"/>
    <lineage>
        <taxon>Bacteria</taxon>
        <taxon>Bacillati</taxon>
        <taxon>Actinomycetota</taxon>
        <taxon>Actinomycetes</taxon>
        <taxon>Micrococcales</taxon>
        <taxon>Microbacteriaceae</taxon>
        <taxon>Paramicrobacterium</taxon>
    </lineage>
</organism>
<dbReference type="Gene3D" id="2.115.10.20">
    <property type="entry name" value="Glycosyl hydrolase domain, family 43"/>
    <property type="match status" value="1"/>
</dbReference>
<keyword evidence="3" id="KW-0378">Hydrolase</keyword>
<evidence type="ECO:0000256" key="1">
    <source>
        <dbReference type="ARBA" id="ARBA00009902"/>
    </source>
</evidence>
<gene>
    <name evidence="6" type="ORF">SAMN04489806_2142</name>
</gene>
<evidence type="ECO:0000256" key="3">
    <source>
        <dbReference type="ARBA" id="ARBA00022801"/>
    </source>
</evidence>
<dbReference type="Gene3D" id="2.60.120.560">
    <property type="entry name" value="Exo-inulinase, domain 1"/>
    <property type="match status" value="1"/>
</dbReference>
<keyword evidence="4" id="KW-0326">Glycosidase</keyword>
<evidence type="ECO:0000259" key="5">
    <source>
        <dbReference type="Pfam" id="PF00251"/>
    </source>
</evidence>
<dbReference type="InterPro" id="IPR023296">
    <property type="entry name" value="Glyco_hydro_beta-prop_sf"/>
</dbReference>
<sequence length="490" mass="55051">MIQRGFYKPQGAWVGDVVPWQEEGVFHLFYLHETRHEPKDGMPWHRVVTTDLVNFDELGEAIPSAGPDAPDFNIYTGSVVRDAAGTHHAFYTGQNPDRTGADGRPLQLILHATSSDGMRTWERHPSETFGATAGYETGDWRDPFVFRDDEAGLWRMLITARHTSGPERRRGVIAQCVSTDLTTWEPAEPFWDPRRYIAQECPEVFEWNGWWYLVYSEFSDAFTTRYRMSRSLHGPWIRPEHDTLDGRAYYAAKSAARDGRRFFFGWIASREDSTDDGAWQWAGTMSVLEATQRADGTLAFHPTAELRESFDTTATALPADTVLSAPDGYADIVTTTDAADEVRLVARFDVAERTAECGVLFRASSDGETGYAIRLEPGRGRLLFDRWPRRVTGTEQWQISGDVPFAVELERPCTITPGEHVLEVILSGQLVIATLDDATVLSTRVYDHTTGRLGAFVGDGSVTIREFIAHTRAKRTDPMTPQDDVLAIAY</sequence>
<dbReference type="InterPro" id="IPR001362">
    <property type="entry name" value="Glyco_hydro_32"/>
</dbReference>
<accession>A0A1H4NBE0</accession>
<dbReference type="STRING" id="640635.SAMN04489806_2142"/>
<evidence type="ECO:0000256" key="4">
    <source>
        <dbReference type="ARBA" id="ARBA00023295"/>
    </source>
</evidence>
<dbReference type="GO" id="GO:0005975">
    <property type="term" value="P:carbohydrate metabolic process"/>
    <property type="evidence" value="ECO:0007669"/>
    <property type="project" value="InterPro"/>
</dbReference>
<dbReference type="CDD" id="cd08995">
    <property type="entry name" value="GH32_EcAec43-like"/>
    <property type="match status" value="1"/>
</dbReference>
<dbReference type="PANTHER" id="PTHR43101">
    <property type="entry name" value="BETA-FRUCTOSIDASE"/>
    <property type="match status" value="1"/>
</dbReference>
<dbReference type="SUPFAM" id="SSF75005">
    <property type="entry name" value="Arabinanase/levansucrase/invertase"/>
    <property type="match status" value="1"/>
</dbReference>
<protein>
    <recommendedName>
        <fullName evidence="2">beta-fructofuranosidase</fullName>
        <ecNumber evidence="2">3.2.1.26</ecNumber>
    </recommendedName>
</protein>